<evidence type="ECO:0000259" key="7">
    <source>
        <dbReference type="PROSITE" id="PS51263"/>
    </source>
</evidence>
<keyword evidence="4" id="KW-0963">Cytoplasm</keyword>
<sequence length="139" mass="16018">MSSNLTISSIPDDLKEKLRKFRFGKSAQMQAIILKIDKDTHNIILDEEFEDCTIDELREELPSQQPRFVLLSYAIRHADGRTSYPMCLIFYSPPGCSPEQQMLYAGSRNSLVSECELTKNFDIRDVDDFTKEFIDSKVV</sequence>
<dbReference type="GO" id="GO:0071933">
    <property type="term" value="F:Arp2/3 complex binding"/>
    <property type="evidence" value="ECO:0007669"/>
    <property type="project" value="InterPro"/>
</dbReference>
<protein>
    <submittedName>
        <fullName evidence="9">ADF-H domain-containing protein</fullName>
    </submittedName>
</protein>
<dbReference type="PANTHER" id="PTHR11249">
    <property type="entry name" value="GLIAL FACTOR NATURATION FACTOR"/>
    <property type="match status" value="1"/>
</dbReference>
<dbReference type="GO" id="GO:0071846">
    <property type="term" value="P:actin filament debranching"/>
    <property type="evidence" value="ECO:0007669"/>
    <property type="project" value="InterPro"/>
</dbReference>
<dbReference type="Gene3D" id="3.40.20.10">
    <property type="entry name" value="Severin"/>
    <property type="match status" value="1"/>
</dbReference>
<dbReference type="GO" id="GO:0003779">
    <property type="term" value="F:actin binding"/>
    <property type="evidence" value="ECO:0007669"/>
    <property type="project" value="InterPro"/>
</dbReference>
<dbReference type="AlphaFoldDB" id="A0AAF3J1U0"/>
<dbReference type="PIRSF" id="PIRSF001788">
    <property type="entry name" value="GMF-beta"/>
    <property type="match status" value="1"/>
</dbReference>
<dbReference type="GO" id="GO:0005634">
    <property type="term" value="C:nucleus"/>
    <property type="evidence" value="ECO:0007669"/>
    <property type="project" value="UniProtKB-SubCell"/>
</dbReference>
<evidence type="ECO:0000256" key="3">
    <source>
        <dbReference type="ARBA" id="ARBA00010055"/>
    </source>
</evidence>
<evidence type="ECO:0000256" key="4">
    <source>
        <dbReference type="ARBA" id="ARBA00022490"/>
    </source>
</evidence>
<comment type="similarity">
    <text evidence="3 6">Belongs to the actin-binding proteins ADF family. GMF subfamily.</text>
</comment>
<dbReference type="InterPro" id="IPR029006">
    <property type="entry name" value="ADF-H/Gelsolin-like_dom_sf"/>
</dbReference>
<comment type="subcellular location">
    <subcellularLocation>
        <location evidence="2">Cytoplasm</location>
    </subcellularLocation>
    <subcellularLocation>
        <location evidence="1">Nucleus</location>
    </subcellularLocation>
</comment>
<dbReference type="InterPro" id="IPR011171">
    <property type="entry name" value="GMF"/>
</dbReference>
<evidence type="ECO:0000256" key="2">
    <source>
        <dbReference type="ARBA" id="ARBA00004496"/>
    </source>
</evidence>
<keyword evidence="5" id="KW-0539">Nucleus</keyword>
<dbReference type="Proteomes" id="UP000887575">
    <property type="component" value="Unassembled WGS sequence"/>
</dbReference>
<dbReference type="WBParaSite" id="MBELARI_LOCUS10920">
    <property type="protein sequence ID" value="MBELARI_LOCUS10920"/>
    <property type="gene ID" value="MBELARI_LOCUS10920"/>
</dbReference>
<dbReference type="SMART" id="SM00102">
    <property type="entry name" value="ADF"/>
    <property type="match status" value="1"/>
</dbReference>
<dbReference type="InterPro" id="IPR002108">
    <property type="entry name" value="ADF-H"/>
</dbReference>
<evidence type="ECO:0000313" key="9">
    <source>
        <dbReference type="WBParaSite" id="MBELARI_LOCUS10920"/>
    </source>
</evidence>
<accession>A0AAF3J1U0</accession>
<dbReference type="CDD" id="cd11283">
    <property type="entry name" value="ADF_GMF-beta_like"/>
    <property type="match status" value="1"/>
</dbReference>
<feature type="domain" description="ADF-H" evidence="7">
    <location>
        <begin position="4"/>
        <end position="139"/>
    </location>
</feature>
<name>A0AAF3J1U0_9BILA</name>
<evidence type="ECO:0000256" key="6">
    <source>
        <dbReference type="PIRNR" id="PIRNR001788"/>
    </source>
</evidence>
<reference evidence="9" key="1">
    <citation type="submission" date="2024-02" db="UniProtKB">
        <authorList>
            <consortium name="WormBaseParasite"/>
        </authorList>
    </citation>
    <scope>IDENTIFICATION</scope>
</reference>
<dbReference type="SUPFAM" id="SSF55753">
    <property type="entry name" value="Actin depolymerizing proteins"/>
    <property type="match status" value="1"/>
</dbReference>
<dbReference type="PANTHER" id="PTHR11249:SF2">
    <property type="entry name" value="GLIA MATURATION FACTOR"/>
    <property type="match status" value="1"/>
</dbReference>
<dbReference type="FunFam" id="3.40.20.10:FF:000026">
    <property type="entry name" value="Glia maturation factor"/>
    <property type="match status" value="1"/>
</dbReference>
<evidence type="ECO:0000313" key="8">
    <source>
        <dbReference type="Proteomes" id="UP000887575"/>
    </source>
</evidence>
<dbReference type="GO" id="GO:0034316">
    <property type="term" value="P:negative regulation of Arp2/3 complex-mediated actin nucleation"/>
    <property type="evidence" value="ECO:0007669"/>
    <property type="project" value="TreeGrafter"/>
</dbReference>
<dbReference type="Pfam" id="PF00241">
    <property type="entry name" value="Cofilin_ADF"/>
    <property type="match status" value="1"/>
</dbReference>
<dbReference type="PROSITE" id="PS51263">
    <property type="entry name" value="ADF_H"/>
    <property type="match status" value="1"/>
</dbReference>
<organism evidence="8 9">
    <name type="scientific">Mesorhabditis belari</name>
    <dbReference type="NCBI Taxonomy" id="2138241"/>
    <lineage>
        <taxon>Eukaryota</taxon>
        <taxon>Metazoa</taxon>
        <taxon>Ecdysozoa</taxon>
        <taxon>Nematoda</taxon>
        <taxon>Chromadorea</taxon>
        <taxon>Rhabditida</taxon>
        <taxon>Rhabditina</taxon>
        <taxon>Rhabditomorpha</taxon>
        <taxon>Rhabditoidea</taxon>
        <taxon>Rhabditidae</taxon>
        <taxon>Mesorhabditinae</taxon>
        <taxon>Mesorhabditis</taxon>
    </lineage>
</organism>
<dbReference type="GO" id="GO:0030864">
    <property type="term" value="C:cortical actin cytoskeleton"/>
    <property type="evidence" value="ECO:0007669"/>
    <property type="project" value="TreeGrafter"/>
</dbReference>
<evidence type="ECO:0000256" key="5">
    <source>
        <dbReference type="ARBA" id="ARBA00023242"/>
    </source>
</evidence>
<evidence type="ECO:0000256" key="1">
    <source>
        <dbReference type="ARBA" id="ARBA00004123"/>
    </source>
</evidence>
<keyword evidence="8" id="KW-1185">Reference proteome</keyword>
<proteinExistence type="inferred from homology"/>